<feature type="transmembrane region" description="Helical" evidence="10">
    <location>
        <begin position="170"/>
        <end position="191"/>
    </location>
</feature>
<feature type="transmembrane region" description="Helical" evidence="10">
    <location>
        <begin position="354"/>
        <end position="374"/>
    </location>
</feature>
<keyword evidence="9 10" id="KW-0472">Membrane</keyword>
<dbReference type="Proteomes" id="UP000016570">
    <property type="component" value="Unassembled WGS sequence"/>
</dbReference>
<evidence type="ECO:0000256" key="1">
    <source>
        <dbReference type="ARBA" id="ARBA00004429"/>
    </source>
</evidence>
<dbReference type="Pfam" id="PF03222">
    <property type="entry name" value="Trp_Tyr_perm"/>
    <property type="match status" value="1"/>
</dbReference>
<dbReference type="PROSITE" id="PS00594">
    <property type="entry name" value="AROMATIC_AA_PERMEASE_1"/>
    <property type="match status" value="1"/>
</dbReference>
<accession>U2ZZ52</accession>
<evidence type="ECO:0000256" key="2">
    <source>
        <dbReference type="ARBA" id="ARBA00005452"/>
    </source>
</evidence>
<reference evidence="11 12" key="1">
    <citation type="submission" date="2013-09" db="EMBL/GenBank/DDBJ databases">
        <title>Whole genome shotgun sequence of Vibrio proteolyticus NBRC 13287.</title>
        <authorList>
            <person name="Isaki S."/>
            <person name="Hosoyama A."/>
            <person name="Numata M."/>
            <person name="Hashimoto M."/>
            <person name="Hosoyama Y."/>
            <person name="Tsuchikane K."/>
            <person name="Noguchi M."/>
            <person name="Hirakata S."/>
            <person name="Ichikawa N."/>
            <person name="Ohji S."/>
            <person name="Yamazoe A."/>
            <person name="Fujita N."/>
        </authorList>
    </citation>
    <scope>NUCLEOTIDE SEQUENCE [LARGE SCALE GENOMIC DNA]</scope>
    <source>
        <strain evidence="11 12">NBRC 13287</strain>
    </source>
</reference>
<feature type="transmembrane region" description="Helical" evidence="10">
    <location>
        <begin position="103"/>
        <end position="123"/>
    </location>
</feature>
<dbReference type="GO" id="GO:0015173">
    <property type="term" value="F:aromatic amino acid transmembrane transporter activity"/>
    <property type="evidence" value="ECO:0007669"/>
    <property type="project" value="UniProtKB-UniRule"/>
</dbReference>
<name>U2ZZ52_VIBPR</name>
<dbReference type="STRING" id="1219065.VPR01S_05_00090"/>
<feature type="transmembrane region" description="Helical" evidence="10">
    <location>
        <begin position="328"/>
        <end position="348"/>
    </location>
</feature>
<protein>
    <recommendedName>
        <fullName evidence="10">Aromatic amino acid permease</fullName>
    </recommendedName>
</protein>
<evidence type="ECO:0000313" key="11">
    <source>
        <dbReference type="EMBL" id="GAD66715.1"/>
    </source>
</evidence>
<comment type="function">
    <text evidence="10">Involved in transporting aromatic amino acids across the cytoplasmic membrane.</text>
</comment>
<comment type="caution">
    <text evidence="11">The sequence shown here is derived from an EMBL/GenBank/DDBJ whole genome shotgun (WGS) entry which is preliminary data.</text>
</comment>
<feature type="transmembrane region" description="Helical" evidence="10">
    <location>
        <begin position="239"/>
        <end position="257"/>
    </location>
</feature>
<dbReference type="PRINTS" id="PR00166">
    <property type="entry name" value="AROAAPRMEASE"/>
</dbReference>
<dbReference type="eggNOG" id="COG0814">
    <property type="taxonomic scope" value="Bacteria"/>
</dbReference>
<dbReference type="InterPro" id="IPR013059">
    <property type="entry name" value="Trp_tyr_transpt"/>
</dbReference>
<dbReference type="GO" id="GO:0005886">
    <property type="term" value="C:plasma membrane"/>
    <property type="evidence" value="ECO:0007669"/>
    <property type="project" value="UniProtKB-SubCell"/>
</dbReference>
<dbReference type="PANTHER" id="PTHR46997">
    <property type="entry name" value="LOW AFFINITY TRYPTOPHAN PERMEASE-RELATED"/>
    <property type="match status" value="1"/>
</dbReference>
<evidence type="ECO:0000256" key="6">
    <source>
        <dbReference type="ARBA" id="ARBA00022692"/>
    </source>
</evidence>
<comment type="similarity">
    <text evidence="2 10">Belongs to the amino acid/polyamine transporter 2 family. Mtr/TnaB/TyrP permease subfamily.</text>
</comment>
<keyword evidence="7 10" id="KW-0029">Amino-acid transport</keyword>
<evidence type="ECO:0000256" key="8">
    <source>
        <dbReference type="ARBA" id="ARBA00022989"/>
    </source>
</evidence>
<comment type="subcellular location">
    <subcellularLocation>
        <location evidence="1 10">Cell inner membrane</location>
        <topology evidence="1 10">Multi-pass membrane protein</topology>
    </subcellularLocation>
</comment>
<proteinExistence type="inferred from homology"/>
<keyword evidence="8 10" id="KW-1133">Transmembrane helix</keyword>
<gene>
    <name evidence="11" type="primary">tyrP</name>
    <name evidence="11" type="ORF">VPR01S_05_00090</name>
</gene>
<dbReference type="EMBL" id="BATJ01000005">
    <property type="protein sequence ID" value="GAD66715.1"/>
    <property type="molecule type" value="Genomic_DNA"/>
</dbReference>
<dbReference type="InterPro" id="IPR018227">
    <property type="entry name" value="Amino_acid_transport_2"/>
</dbReference>
<feature type="transmembrane region" description="Helical" evidence="10">
    <location>
        <begin position="203"/>
        <end position="227"/>
    </location>
</feature>
<sequence>MSKYQTQHLQSDHNNVQNYIHMTQSKIFGSTLIIAGTTIGAGMLALPLASAGIGFTTSIMIMVVLWALMAFTALLMLEVHQYADHDATLHTLAKQILGKKGKWLASFAMLFLFYALCAAYIAGGGSQFADRISQFTGLTISGPVATVVFTIIVATVVTIGTGTVDKVNRVLFTCKLIAMVMVLSFLAPNVTESYLLSMPMQQGLIVAAIPVIFTSFGFHGSIPAIVNYLDGDTRSLRKVILFGSAIPLVIYIFWQIVTLGVISQSQMIQNSALSALIGNLAQAVNSTSLANIVGVFADLALLTSFLGVSLGLFEYLGDILRKTNTSSSRVPASLITFLPPLGFALFYPQGFIMALGYAAIALAILAIFLPILMVRKVRQHEQSESKYQVFGGQPALVITGATGFAIVSAQILITLGILPSLG</sequence>
<dbReference type="Gene3D" id="1.20.1740.10">
    <property type="entry name" value="Amino acid/polyamine transporter I"/>
    <property type="match status" value="1"/>
</dbReference>
<dbReference type="GO" id="GO:0003333">
    <property type="term" value="P:amino acid transmembrane transport"/>
    <property type="evidence" value="ECO:0007669"/>
    <property type="project" value="InterPro"/>
</dbReference>
<keyword evidence="6 10" id="KW-0812">Transmembrane</keyword>
<dbReference type="PANTHER" id="PTHR46997:SF2">
    <property type="entry name" value="TYROSINE-SPECIFIC TRANSPORT SYSTEM"/>
    <property type="match status" value="1"/>
</dbReference>
<keyword evidence="3 10" id="KW-0813">Transport</keyword>
<evidence type="ECO:0000256" key="9">
    <source>
        <dbReference type="ARBA" id="ARBA00023136"/>
    </source>
</evidence>
<evidence type="ECO:0000256" key="10">
    <source>
        <dbReference type="RuleBase" id="RU367149"/>
    </source>
</evidence>
<evidence type="ECO:0000256" key="5">
    <source>
        <dbReference type="ARBA" id="ARBA00022519"/>
    </source>
</evidence>
<feature type="transmembrane region" description="Helical" evidence="10">
    <location>
        <begin position="292"/>
        <end position="316"/>
    </location>
</feature>
<feature type="transmembrane region" description="Helical" evidence="10">
    <location>
        <begin position="27"/>
        <end position="49"/>
    </location>
</feature>
<organism evidence="11 12">
    <name type="scientific">Vibrio proteolyticus NBRC 13287</name>
    <dbReference type="NCBI Taxonomy" id="1219065"/>
    <lineage>
        <taxon>Bacteria</taxon>
        <taxon>Pseudomonadati</taxon>
        <taxon>Pseudomonadota</taxon>
        <taxon>Gammaproteobacteria</taxon>
        <taxon>Vibrionales</taxon>
        <taxon>Vibrionaceae</taxon>
        <taxon>Vibrio</taxon>
    </lineage>
</organism>
<evidence type="ECO:0000256" key="3">
    <source>
        <dbReference type="ARBA" id="ARBA00022448"/>
    </source>
</evidence>
<evidence type="ECO:0000313" key="12">
    <source>
        <dbReference type="Proteomes" id="UP000016570"/>
    </source>
</evidence>
<evidence type="ECO:0000256" key="4">
    <source>
        <dbReference type="ARBA" id="ARBA00022475"/>
    </source>
</evidence>
<feature type="transmembrane region" description="Helical" evidence="10">
    <location>
        <begin position="135"/>
        <end position="158"/>
    </location>
</feature>
<feature type="transmembrane region" description="Helical" evidence="10">
    <location>
        <begin position="395"/>
        <end position="418"/>
    </location>
</feature>
<dbReference type="NCBIfam" id="NF011711">
    <property type="entry name" value="PRK15132.1"/>
    <property type="match status" value="1"/>
</dbReference>
<dbReference type="NCBIfam" id="TIGR00837">
    <property type="entry name" value="araaP"/>
    <property type="match status" value="1"/>
</dbReference>
<keyword evidence="4 10" id="KW-1003">Cell membrane</keyword>
<keyword evidence="5 10" id="KW-0997">Cell inner membrane</keyword>
<keyword evidence="12" id="KW-1185">Reference proteome</keyword>
<dbReference type="InterPro" id="IPR013061">
    <property type="entry name" value="Trp/try_permease_CS"/>
</dbReference>
<dbReference type="PIRSF" id="PIRSF006060">
    <property type="entry name" value="AA_transporter"/>
    <property type="match status" value="1"/>
</dbReference>
<dbReference type="AlphaFoldDB" id="U2ZZ52"/>
<feature type="transmembrane region" description="Helical" evidence="10">
    <location>
        <begin position="55"/>
        <end position="77"/>
    </location>
</feature>
<evidence type="ECO:0000256" key="7">
    <source>
        <dbReference type="ARBA" id="ARBA00022970"/>
    </source>
</evidence>